<evidence type="ECO:0000256" key="3">
    <source>
        <dbReference type="ARBA" id="ARBA00016574"/>
    </source>
</evidence>
<protein>
    <recommendedName>
        <fullName evidence="3">Dynactin subunit 1</fullName>
    </recommendedName>
</protein>
<evidence type="ECO:0000256" key="8">
    <source>
        <dbReference type="ARBA" id="ARBA00023212"/>
    </source>
</evidence>
<evidence type="ECO:0000256" key="9">
    <source>
        <dbReference type="SAM" id="MobiDB-lite"/>
    </source>
</evidence>
<keyword evidence="7" id="KW-0175">Coiled coil</keyword>
<dbReference type="Pfam" id="PF01302">
    <property type="entry name" value="CAP_GLY"/>
    <property type="match status" value="1"/>
</dbReference>
<proteinExistence type="inferred from homology"/>
<feature type="domain" description="CAP-Gly" evidence="10">
    <location>
        <begin position="31"/>
        <end position="73"/>
    </location>
</feature>
<evidence type="ECO:0000256" key="7">
    <source>
        <dbReference type="ARBA" id="ARBA00023054"/>
    </source>
</evidence>
<evidence type="ECO:0000313" key="12">
    <source>
        <dbReference type="Proteomes" id="UP000193380"/>
    </source>
</evidence>
<dbReference type="PaxDb" id="8022-A0A060WA69"/>
<reference evidence="11" key="2">
    <citation type="submission" date="2014-03" db="EMBL/GenBank/DDBJ databases">
        <authorList>
            <person name="Genoscope - CEA"/>
        </authorList>
    </citation>
    <scope>NUCLEOTIDE SEQUENCE</scope>
</reference>
<dbReference type="SMART" id="SM01052">
    <property type="entry name" value="CAP_GLY"/>
    <property type="match status" value="1"/>
</dbReference>
<dbReference type="FunFam" id="2.30.30.190:FF:000003">
    <property type="entry name" value="dynactin subunit 1 isoform X1"/>
    <property type="match status" value="1"/>
</dbReference>
<feature type="compositionally biased region" description="Polar residues" evidence="9">
    <location>
        <begin position="81"/>
        <end position="90"/>
    </location>
</feature>
<dbReference type="GO" id="GO:0030286">
    <property type="term" value="C:dynein complex"/>
    <property type="evidence" value="ECO:0007669"/>
    <property type="project" value="UniProtKB-KW"/>
</dbReference>
<evidence type="ECO:0000313" key="11">
    <source>
        <dbReference type="EMBL" id="CDQ64022.1"/>
    </source>
</evidence>
<name>A0A060WA69_ONCMY</name>
<evidence type="ECO:0000256" key="5">
    <source>
        <dbReference type="ARBA" id="ARBA00022701"/>
    </source>
</evidence>
<reference evidence="11" key="1">
    <citation type="journal article" date="2014" name="Nat. Commun.">
        <title>The rainbow trout genome provides novel insights into evolution after whole-genome duplication in vertebrates.</title>
        <authorList>
            <person name="Berthelot C."/>
            <person name="Brunet F."/>
            <person name="Chalopin D."/>
            <person name="Juanchich A."/>
            <person name="Bernard M."/>
            <person name="Noel B."/>
            <person name="Bento P."/>
            <person name="Da Silva C."/>
            <person name="Labadie K."/>
            <person name="Alberti A."/>
            <person name="Aury J.M."/>
            <person name="Louis A."/>
            <person name="Dehais P."/>
            <person name="Bardou P."/>
            <person name="Montfort J."/>
            <person name="Klopp C."/>
            <person name="Cabau C."/>
            <person name="Gaspin C."/>
            <person name="Thorgaard G.H."/>
            <person name="Boussaha M."/>
            <person name="Quillet E."/>
            <person name="Guyomard R."/>
            <person name="Galiana D."/>
            <person name="Bobe J."/>
            <person name="Volff J.N."/>
            <person name="Genet C."/>
            <person name="Wincker P."/>
            <person name="Jaillon O."/>
            <person name="Roest Crollius H."/>
            <person name="Guiguen Y."/>
        </authorList>
    </citation>
    <scope>NUCLEOTIDE SEQUENCE [LARGE SCALE GENOMIC DNA]</scope>
</reference>
<accession>A0A060WA69</accession>
<comment type="subcellular location">
    <subcellularLocation>
        <location evidence="1">Cytoplasm</location>
        <location evidence="1">Cytoskeleton</location>
    </subcellularLocation>
</comment>
<evidence type="ECO:0000256" key="6">
    <source>
        <dbReference type="ARBA" id="ARBA00023017"/>
    </source>
</evidence>
<dbReference type="GO" id="GO:0008017">
    <property type="term" value="F:microtubule binding"/>
    <property type="evidence" value="ECO:0007669"/>
    <property type="project" value="UniProtKB-ARBA"/>
</dbReference>
<dbReference type="Proteomes" id="UP000193380">
    <property type="component" value="Unassembled WGS sequence"/>
</dbReference>
<dbReference type="InterPro" id="IPR000938">
    <property type="entry name" value="CAP-Gly_domain"/>
</dbReference>
<keyword evidence="8" id="KW-0206">Cytoskeleton</keyword>
<sequence length="117" mass="12326">MSADGGGKPAKVGSVVEVIGKGQRGTVAYVGATLFATGKWVGVILDEPKGKNDGTVQGKRYFQCDENCGIFVRQSQIQLVEDGSSATSPDTPEAATAKFLPKQKDIPETPKSVKQVQ</sequence>
<dbReference type="SUPFAM" id="SSF74924">
    <property type="entry name" value="Cap-Gly domain"/>
    <property type="match status" value="1"/>
</dbReference>
<dbReference type="AlphaFoldDB" id="A0A060WA69"/>
<keyword evidence="5" id="KW-0493">Microtubule</keyword>
<gene>
    <name evidence="11" type="ORF">GSONMT00070313001</name>
</gene>
<feature type="region of interest" description="Disordered" evidence="9">
    <location>
        <begin position="81"/>
        <end position="117"/>
    </location>
</feature>
<organism evidence="11 12">
    <name type="scientific">Oncorhynchus mykiss</name>
    <name type="common">Rainbow trout</name>
    <name type="synonym">Salmo gairdneri</name>
    <dbReference type="NCBI Taxonomy" id="8022"/>
    <lineage>
        <taxon>Eukaryota</taxon>
        <taxon>Metazoa</taxon>
        <taxon>Chordata</taxon>
        <taxon>Craniata</taxon>
        <taxon>Vertebrata</taxon>
        <taxon>Euteleostomi</taxon>
        <taxon>Actinopterygii</taxon>
        <taxon>Neopterygii</taxon>
        <taxon>Teleostei</taxon>
        <taxon>Protacanthopterygii</taxon>
        <taxon>Salmoniformes</taxon>
        <taxon>Salmonidae</taxon>
        <taxon>Salmoninae</taxon>
        <taxon>Oncorhynchus</taxon>
    </lineage>
</organism>
<dbReference type="PROSITE" id="PS00845">
    <property type="entry name" value="CAP_GLY_1"/>
    <property type="match status" value="1"/>
</dbReference>
<keyword evidence="6" id="KW-0243">Dynein</keyword>
<dbReference type="InterPro" id="IPR036859">
    <property type="entry name" value="CAP-Gly_dom_sf"/>
</dbReference>
<evidence type="ECO:0000256" key="1">
    <source>
        <dbReference type="ARBA" id="ARBA00004245"/>
    </source>
</evidence>
<dbReference type="PANTHER" id="PTHR18916">
    <property type="entry name" value="DYNACTIN 1-RELATED MICROTUBULE-BINDING"/>
    <property type="match status" value="1"/>
</dbReference>
<dbReference type="PROSITE" id="PS50245">
    <property type="entry name" value="CAP_GLY_2"/>
    <property type="match status" value="1"/>
</dbReference>
<dbReference type="Gene3D" id="2.30.30.190">
    <property type="entry name" value="CAP Gly-rich-like domain"/>
    <property type="match status" value="1"/>
</dbReference>
<evidence type="ECO:0000256" key="2">
    <source>
        <dbReference type="ARBA" id="ARBA00011010"/>
    </source>
</evidence>
<dbReference type="GO" id="GO:0005874">
    <property type="term" value="C:microtubule"/>
    <property type="evidence" value="ECO:0007669"/>
    <property type="project" value="UniProtKB-KW"/>
</dbReference>
<keyword evidence="4" id="KW-0963">Cytoplasm</keyword>
<comment type="similarity">
    <text evidence="2">Belongs to the dynactin 150 kDa subunit family.</text>
</comment>
<evidence type="ECO:0000256" key="4">
    <source>
        <dbReference type="ARBA" id="ARBA00022490"/>
    </source>
</evidence>
<dbReference type="STRING" id="8022.A0A060WA69"/>
<evidence type="ECO:0000259" key="10">
    <source>
        <dbReference type="PROSITE" id="PS50245"/>
    </source>
</evidence>
<dbReference type="EMBL" id="FR904457">
    <property type="protein sequence ID" value="CDQ64022.1"/>
    <property type="molecule type" value="Genomic_DNA"/>
</dbReference>